<dbReference type="InterPro" id="IPR008979">
    <property type="entry name" value="Galactose-bd-like_sf"/>
</dbReference>
<protein>
    <submittedName>
        <fullName evidence="4">Galactose-binding domain-like protein</fullName>
    </submittedName>
</protein>
<dbReference type="InterPro" id="IPR037047">
    <property type="entry name" value="PITH_dom_sf"/>
</dbReference>
<dbReference type="RefSeq" id="XP_021868476.1">
    <property type="nucleotide sequence ID" value="XM_022016966.1"/>
</dbReference>
<dbReference type="GeneID" id="33558775"/>
<evidence type="ECO:0000313" key="5">
    <source>
        <dbReference type="Proteomes" id="UP000193218"/>
    </source>
</evidence>
<dbReference type="InParanoid" id="A0A1Y1U860"/>
<accession>A0A1Y1U860</accession>
<dbReference type="PANTHER" id="PTHR12175">
    <property type="entry name" value="AD039 HT014 THIOREDOXIN FAMILY TRP26"/>
    <property type="match status" value="1"/>
</dbReference>
<reference evidence="4 5" key="1">
    <citation type="submission" date="2017-03" db="EMBL/GenBank/DDBJ databases">
        <title>Widespread Adenine N6-methylation of Active Genes in Fungi.</title>
        <authorList>
            <consortium name="DOE Joint Genome Institute"/>
            <person name="Mondo S.J."/>
            <person name="Dannebaum R.O."/>
            <person name="Kuo R.C."/>
            <person name="Louie K.B."/>
            <person name="Bewick A.J."/>
            <person name="Labutti K."/>
            <person name="Haridas S."/>
            <person name="Kuo A."/>
            <person name="Salamov A."/>
            <person name="Ahrendt S.R."/>
            <person name="Lau R."/>
            <person name="Bowen B.P."/>
            <person name="Lipzen A."/>
            <person name="Sullivan W."/>
            <person name="Andreopoulos W.B."/>
            <person name="Clum A."/>
            <person name="Lindquist E."/>
            <person name="Daum C."/>
            <person name="Northen T.R."/>
            <person name="Ramamoorthy G."/>
            <person name="Schmitz R.J."/>
            <person name="Gryganskyi A."/>
            <person name="Culley D."/>
            <person name="Magnuson J."/>
            <person name="James T.Y."/>
            <person name="O'Malley M.A."/>
            <person name="Stajich J.E."/>
            <person name="Spatafora J.W."/>
            <person name="Visel A."/>
            <person name="Grigoriev I.V."/>
        </authorList>
    </citation>
    <scope>NUCLEOTIDE SEQUENCE [LARGE SCALE GENOMIC DNA]</scope>
    <source>
        <strain evidence="4 5">NRRL Y-17943</strain>
    </source>
</reference>
<dbReference type="InterPro" id="IPR010400">
    <property type="entry name" value="PITH_dom"/>
</dbReference>
<gene>
    <name evidence="4" type="ORF">BD324DRAFT_637063</name>
</gene>
<sequence length="230" mass="25202">MSCADDLTVDDLNDSSATAVLERVTAGQGSNTSLWAFIDRDGVTGVNLQDPTAAPKIIKTWDNRFNEEGVESGVDDELILHIPFTQSLRLRTLLLNTPGPSHPNRAGRLRLFANLPNCPDFADLNDMTPIMDLDTSSPPPTARRGPDGTREVEEWSLKVQKLANVHSATLLFSEAVSERRTAVWYVGFKGDPKTMTMDMSRLGKVEAQNSAENPVDQAKQSQGSGYTTIR</sequence>
<evidence type="ECO:0000256" key="2">
    <source>
        <dbReference type="SAM" id="MobiDB-lite"/>
    </source>
</evidence>
<dbReference type="EMBL" id="NBSH01000015">
    <property type="protein sequence ID" value="ORX34198.1"/>
    <property type="molecule type" value="Genomic_DNA"/>
</dbReference>
<dbReference type="Pfam" id="PF06201">
    <property type="entry name" value="PITH"/>
    <property type="match status" value="1"/>
</dbReference>
<feature type="region of interest" description="Disordered" evidence="2">
    <location>
        <begin position="208"/>
        <end position="230"/>
    </location>
</feature>
<dbReference type="GO" id="GO:0005737">
    <property type="term" value="C:cytoplasm"/>
    <property type="evidence" value="ECO:0007669"/>
    <property type="project" value="UniProtKB-ARBA"/>
</dbReference>
<evidence type="ECO:0000256" key="1">
    <source>
        <dbReference type="ARBA" id="ARBA00025788"/>
    </source>
</evidence>
<dbReference type="InterPro" id="IPR045099">
    <property type="entry name" value="PITH1-like"/>
</dbReference>
<proteinExistence type="inferred from homology"/>
<organism evidence="4 5">
    <name type="scientific">Kockovaella imperatae</name>
    <dbReference type="NCBI Taxonomy" id="4999"/>
    <lineage>
        <taxon>Eukaryota</taxon>
        <taxon>Fungi</taxon>
        <taxon>Dikarya</taxon>
        <taxon>Basidiomycota</taxon>
        <taxon>Agaricomycotina</taxon>
        <taxon>Tremellomycetes</taxon>
        <taxon>Tremellales</taxon>
        <taxon>Cuniculitremaceae</taxon>
        <taxon>Kockovaella</taxon>
    </lineage>
</organism>
<feature type="domain" description="PITH" evidence="3">
    <location>
        <begin position="23"/>
        <end position="208"/>
    </location>
</feature>
<comment type="similarity">
    <text evidence="1">Belongs to the PITHD1 family.</text>
</comment>
<dbReference type="GO" id="GO:0005634">
    <property type="term" value="C:nucleus"/>
    <property type="evidence" value="ECO:0007669"/>
    <property type="project" value="TreeGrafter"/>
</dbReference>
<evidence type="ECO:0000313" key="4">
    <source>
        <dbReference type="EMBL" id="ORX34198.1"/>
    </source>
</evidence>
<dbReference type="Proteomes" id="UP000193218">
    <property type="component" value="Unassembled WGS sequence"/>
</dbReference>
<dbReference type="SUPFAM" id="SSF49785">
    <property type="entry name" value="Galactose-binding domain-like"/>
    <property type="match status" value="1"/>
</dbReference>
<dbReference type="PANTHER" id="PTHR12175:SF1">
    <property type="entry name" value="PITH DOMAIN-CONTAINING PROTEIN 1"/>
    <property type="match status" value="1"/>
</dbReference>
<evidence type="ECO:0000259" key="3">
    <source>
        <dbReference type="PROSITE" id="PS51532"/>
    </source>
</evidence>
<dbReference type="Gene3D" id="2.60.120.470">
    <property type="entry name" value="PITH domain"/>
    <property type="match status" value="1"/>
</dbReference>
<name>A0A1Y1U860_9TREE</name>
<dbReference type="AlphaFoldDB" id="A0A1Y1U860"/>
<dbReference type="OrthoDB" id="2635at2759"/>
<feature type="region of interest" description="Disordered" evidence="2">
    <location>
        <begin position="129"/>
        <end position="151"/>
    </location>
</feature>
<keyword evidence="5" id="KW-1185">Reference proteome</keyword>
<comment type="caution">
    <text evidence="4">The sequence shown here is derived from an EMBL/GenBank/DDBJ whole genome shotgun (WGS) entry which is preliminary data.</text>
</comment>
<dbReference type="PROSITE" id="PS51532">
    <property type="entry name" value="PITH"/>
    <property type="match status" value="1"/>
</dbReference>